<dbReference type="PANTHER" id="PTHR15437:SF6">
    <property type="entry name" value="TRANSCRIPTION TERMINATION FACTOR, MITOCHONDRIAL"/>
    <property type="match status" value="1"/>
</dbReference>
<dbReference type="CTD" id="34837"/>
<dbReference type="GO" id="GO:0005759">
    <property type="term" value="C:mitochondrial matrix"/>
    <property type="evidence" value="ECO:0007669"/>
    <property type="project" value="TreeGrafter"/>
</dbReference>
<organism evidence="3 4">
    <name type="scientific">Fopius arisanus</name>
    <dbReference type="NCBI Taxonomy" id="64838"/>
    <lineage>
        <taxon>Eukaryota</taxon>
        <taxon>Metazoa</taxon>
        <taxon>Ecdysozoa</taxon>
        <taxon>Arthropoda</taxon>
        <taxon>Hexapoda</taxon>
        <taxon>Insecta</taxon>
        <taxon>Pterygota</taxon>
        <taxon>Neoptera</taxon>
        <taxon>Endopterygota</taxon>
        <taxon>Hymenoptera</taxon>
        <taxon>Apocrita</taxon>
        <taxon>Ichneumonoidea</taxon>
        <taxon>Braconidae</taxon>
        <taxon>Opiinae</taxon>
        <taxon>Fopius</taxon>
    </lineage>
</organism>
<dbReference type="Proteomes" id="UP000694866">
    <property type="component" value="Unplaced"/>
</dbReference>
<keyword evidence="3" id="KW-1185">Reference proteome</keyword>
<dbReference type="InterPro" id="IPR003690">
    <property type="entry name" value="MTERF"/>
</dbReference>
<evidence type="ECO:0000256" key="2">
    <source>
        <dbReference type="ARBA" id="ARBA00022946"/>
    </source>
</evidence>
<dbReference type="RefSeq" id="XP_011299525.1">
    <property type="nucleotide sequence ID" value="XM_011301223.1"/>
</dbReference>
<protein>
    <submittedName>
        <fullName evidence="4">Uncharacterized protein mTTF</fullName>
    </submittedName>
</protein>
<evidence type="ECO:0000256" key="1">
    <source>
        <dbReference type="ARBA" id="ARBA00007692"/>
    </source>
</evidence>
<evidence type="ECO:0000313" key="4">
    <source>
        <dbReference type="RefSeq" id="XP_011299525.1"/>
    </source>
</evidence>
<proteinExistence type="inferred from homology"/>
<dbReference type="GeneID" id="105264386"/>
<reference evidence="4" key="1">
    <citation type="submission" date="2025-08" db="UniProtKB">
        <authorList>
            <consortium name="RefSeq"/>
        </authorList>
    </citation>
    <scope>IDENTIFICATION</scope>
    <source>
        <strain evidence="4">USDA-PBARC FA_bdor</strain>
        <tissue evidence="4">Whole organism</tissue>
    </source>
</reference>
<dbReference type="PANTHER" id="PTHR15437">
    <property type="entry name" value="TRANSCRIPTION TERMINATION FACTOR, MITOCHONDRIAL"/>
    <property type="match status" value="1"/>
</dbReference>
<accession>A0A9R1SYT7</accession>
<dbReference type="OrthoDB" id="75923at2759"/>
<dbReference type="KEGG" id="fas:105264386"/>
<name>A0A9R1SYT7_9HYME</name>
<comment type="similarity">
    <text evidence="1">Belongs to the mTERF family.</text>
</comment>
<gene>
    <name evidence="4" type="primary">mTTF</name>
</gene>
<sequence>MSRNLARCLMRNLLKQNNYVCMRLLPQQLVKRYEHTKKNYALMQNDNTETTMDYQEVKTYREFLNDNVIGHNYSVRTLMNLLDIRRETAIKFTIKWPIFNKLTKPALLKNYQLLRSAGVFKSTIRQNVESLADTPENIQSKVKSLKKVKLEINYGIPLLRLSALELMNFSSTTMKDRSLQPNYRNRIEYLAAKFNCHVSTICVLVCTQPDILSIKMAKIVEITEFLLAQRAGIKEIKPWFIRCPISIIERREEKKINWNTIVGPDTTLEEHIAKVMDCDLHSATSLLYRSPDIKSLSIVKLTKMLQFLHSTGYTIHDLYRAPTIVHRLEDSIRRNYEKWTAAGIGHPNISTLIMSQKRFEEKLQEEIAKSKSSNIFS</sequence>
<dbReference type="InterPro" id="IPR038538">
    <property type="entry name" value="MTERF_sf"/>
</dbReference>
<keyword evidence="2" id="KW-0809">Transit peptide</keyword>
<evidence type="ECO:0000313" key="3">
    <source>
        <dbReference type="Proteomes" id="UP000694866"/>
    </source>
</evidence>
<dbReference type="AlphaFoldDB" id="A0A9R1SYT7"/>
<dbReference type="GO" id="GO:0006393">
    <property type="term" value="P:termination of mitochondrial transcription"/>
    <property type="evidence" value="ECO:0007669"/>
    <property type="project" value="TreeGrafter"/>
</dbReference>
<dbReference type="GO" id="GO:0003676">
    <property type="term" value="F:nucleic acid binding"/>
    <property type="evidence" value="ECO:0007669"/>
    <property type="project" value="InterPro"/>
</dbReference>
<dbReference type="Gene3D" id="1.25.70.10">
    <property type="entry name" value="Transcription termination factor 3, mitochondrial"/>
    <property type="match status" value="1"/>
</dbReference>